<evidence type="ECO:0000313" key="2">
    <source>
        <dbReference type="Proteomes" id="UP000015105"/>
    </source>
</evidence>
<dbReference type="AlphaFoldDB" id="A0A453RGI8"/>
<reference evidence="2" key="2">
    <citation type="journal article" date="2017" name="Nat. Plants">
        <title>The Aegilops tauschii genome reveals multiple impacts of transposons.</title>
        <authorList>
            <person name="Zhao G."/>
            <person name="Zou C."/>
            <person name="Li K."/>
            <person name="Wang K."/>
            <person name="Li T."/>
            <person name="Gao L."/>
            <person name="Zhang X."/>
            <person name="Wang H."/>
            <person name="Yang Z."/>
            <person name="Liu X."/>
            <person name="Jiang W."/>
            <person name="Mao L."/>
            <person name="Kong X."/>
            <person name="Jiao Y."/>
            <person name="Jia J."/>
        </authorList>
    </citation>
    <scope>NUCLEOTIDE SEQUENCE [LARGE SCALE GENOMIC DNA]</scope>
    <source>
        <strain evidence="2">cv. AL8/78</strain>
    </source>
</reference>
<organism evidence="1 2">
    <name type="scientific">Aegilops tauschii subsp. strangulata</name>
    <name type="common">Goatgrass</name>
    <dbReference type="NCBI Taxonomy" id="200361"/>
    <lineage>
        <taxon>Eukaryota</taxon>
        <taxon>Viridiplantae</taxon>
        <taxon>Streptophyta</taxon>
        <taxon>Embryophyta</taxon>
        <taxon>Tracheophyta</taxon>
        <taxon>Spermatophyta</taxon>
        <taxon>Magnoliopsida</taxon>
        <taxon>Liliopsida</taxon>
        <taxon>Poales</taxon>
        <taxon>Poaceae</taxon>
        <taxon>BOP clade</taxon>
        <taxon>Pooideae</taxon>
        <taxon>Triticodae</taxon>
        <taxon>Triticeae</taxon>
        <taxon>Triticinae</taxon>
        <taxon>Aegilops</taxon>
    </lineage>
</organism>
<reference evidence="2" key="1">
    <citation type="journal article" date="2014" name="Science">
        <title>Ancient hybridizations among the ancestral genomes of bread wheat.</title>
        <authorList>
            <consortium name="International Wheat Genome Sequencing Consortium,"/>
            <person name="Marcussen T."/>
            <person name="Sandve S.R."/>
            <person name="Heier L."/>
            <person name="Spannagl M."/>
            <person name="Pfeifer M."/>
            <person name="Jakobsen K.S."/>
            <person name="Wulff B.B."/>
            <person name="Steuernagel B."/>
            <person name="Mayer K.F."/>
            <person name="Olsen O.A."/>
        </authorList>
    </citation>
    <scope>NUCLEOTIDE SEQUENCE [LARGE SCALE GENOMIC DNA]</scope>
    <source>
        <strain evidence="2">cv. AL8/78</strain>
    </source>
</reference>
<reference evidence="1" key="3">
    <citation type="journal article" date="2017" name="Nature">
        <title>Genome sequence of the progenitor of the wheat D genome Aegilops tauschii.</title>
        <authorList>
            <person name="Luo M.C."/>
            <person name="Gu Y.Q."/>
            <person name="Puiu D."/>
            <person name="Wang H."/>
            <person name="Twardziok S.O."/>
            <person name="Deal K.R."/>
            <person name="Huo N."/>
            <person name="Zhu T."/>
            <person name="Wang L."/>
            <person name="Wang Y."/>
            <person name="McGuire P.E."/>
            <person name="Liu S."/>
            <person name="Long H."/>
            <person name="Ramasamy R.K."/>
            <person name="Rodriguez J.C."/>
            <person name="Van S.L."/>
            <person name="Yuan L."/>
            <person name="Wang Z."/>
            <person name="Xia Z."/>
            <person name="Xiao L."/>
            <person name="Anderson O.D."/>
            <person name="Ouyang S."/>
            <person name="Liang Y."/>
            <person name="Zimin A.V."/>
            <person name="Pertea G."/>
            <person name="Qi P."/>
            <person name="Bennetzen J.L."/>
            <person name="Dai X."/>
            <person name="Dawson M.W."/>
            <person name="Muller H.G."/>
            <person name="Kugler K."/>
            <person name="Rivarola-Duarte L."/>
            <person name="Spannagl M."/>
            <person name="Mayer K.F.X."/>
            <person name="Lu F.H."/>
            <person name="Bevan M.W."/>
            <person name="Leroy P."/>
            <person name="Li P."/>
            <person name="You F.M."/>
            <person name="Sun Q."/>
            <person name="Liu Z."/>
            <person name="Lyons E."/>
            <person name="Wicker T."/>
            <person name="Salzberg S.L."/>
            <person name="Devos K.M."/>
            <person name="Dvorak J."/>
        </authorList>
    </citation>
    <scope>NUCLEOTIDE SEQUENCE [LARGE SCALE GENOMIC DNA]</scope>
    <source>
        <strain evidence="1">cv. AL8/78</strain>
    </source>
</reference>
<reference evidence="1" key="4">
    <citation type="submission" date="2019-03" db="UniProtKB">
        <authorList>
            <consortium name="EnsemblPlants"/>
        </authorList>
    </citation>
    <scope>IDENTIFICATION</scope>
</reference>
<protein>
    <submittedName>
        <fullName evidence="1">Uncharacterized protein</fullName>
    </submittedName>
</protein>
<evidence type="ECO:0000313" key="1">
    <source>
        <dbReference type="EnsemblPlants" id="AET7Gv20571500.5"/>
    </source>
</evidence>
<name>A0A453RGI8_AEGTS</name>
<dbReference type="EnsemblPlants" id="AET7Gv20571500.5">
    <property type="protein sequence ID" value="AET7Gv20571500.5"/>
    <property type="gene ID" value="AET7Gv20571500"/>
</dbReference>
<reference evidence="1" key="5">
    <citation type="journal article" date="2021" name="G3 (Bethesda)">
        <title>Aegilops tauschii genome assembly Aet v5.0 features greater sequence contiguity and improved annotation.</title>
        <authorList>
            <person name="Wang L."/>
            <person name="Zhu T."/>
            <person name="Rodriguez J.C."/>
            <person name="Deal K.R."/>
            <person name="Dubcovsky J."/>
            <person name="McGuire P.E."/>
            <person name="Lux T."/>
            <person name="Spannagl M."/>
            <person name="Mayer K.F.X."/>
            <person name="Baldrich P."/>
            <person name="Meyers B.C."/>
            <person name="Huo N."/>
            <person name="Gu Y.Q."/>
            <person name="Zhou H."/>
            <person name="Devos K.M."/>
            <person name="Bennetzen J.L."/>
            <person name="Unver T."/>
            <person name="Budak H."/>
            <person name="Gulick P.J."/>
            <person name="Galiba G."/>
            <person name="Kalapos B."/>
            <person name="Nelson D.R."/>
            <person name="Li P."/>
            <person name="You F.M."/>
            <person name="Luo M.C."/>
            <person name="Dvorak J."/>
        </authorList>
    </citation>
    <scope>NUCLEOTIDE SEQUENCE [LARGE SCALE GENOMIC DNA]</scope>
    <source>
        <strain evidence="1">cv. AL8/78</strain>
    </source>
</reference>
<keyword evidence="2" id="KW-1185">Reference proteome</keyword>
<sequence length="87" mass="9764">APLPSGEQEISGMCSISYYVTQFRCYSCTTTSFTLQNIACKTKLFHLVCQLYTEVCLEQAKKIDLACPSERFRDTIRAPVCGRITKG</sequence>
<dbReference type="Proteomes" id="UP000015105">
    <property type="component" value="Chromosome 7D"/>
</dbReference>
<dbReference type="Gramene" id="AET7Gv20571500.5">
    <property type="protein sequence ID" value="AET7Gv20571500.5"/>
    <property type="gene ID" value="AET7Gv20571500"/>
</dbReference>
<accession>A0A453RGI8</accession>
<proteinExistence type="predicted"/>